<evidence type="ECO:0000256" key="1">
    <source>
        <dbReference type="ARBA" id="ARBA00023015"/>
    </source>
</evidence>
<keyword evidence="1" id="KW-0805">Transcription regulation</keyword>
<evidence type="ECO:0000259" key="4">
    <source>
        <dbReference type="PROSITE" id="PS50949"/>
    </source>
</evidence>
<dbReference type="GO" id="GO:0003677">
    <property type="term" value="F:DNA binding"/>
    <property type="evidence" value="ECO:0007669"/>
    <property type="project" value="UniProtKB-KW"/>
</dbReference>
<evidence type="ECO:0000313" key="6">
    <source>
        <dbReference type="Proteomes" id="UP000269573"/>
    </source>
</evidence>
<dbReference type="InterPro" id="IPR008920">
    <property type="entry name" value="TF_FadR/GntR_C"/>
</dbReference>
<dbReference type="InterPro" id="IPR036390">
    <property type="entry name" value="WH_DNA-bd_sf"/>
</dbReference>
<evidence type="ECO:0000313" key="5">
    <source>
        <dbReference type="EMBL" id="RNB88643.1"/>
    </source>
</evidence>
<dbReference type="Gene3D" id="1.10.10.10">
    <property type="entry name" value="Winged helix-like DNA-binding domain superfamily/Winged helix DNA-binding domain"/>
    <property type="match status" value="1"/>
</dbReference>
<dbReference type="PANTHER" id="PTHR43537:SF24">
    <property type="entry name" value="GLUCONATE OPERON TRANSCRIPTIONAL REPRESSOR"/>
    <property type="match status" value="1"/>
</dbReference>
<evidence type="ECO:0000256" key="2">
    <source>
        <dbReference type="ARBA" id="ARBA00023125"/>
    </source>
</evidence>
<proteinExistence type="predicted"/>
<protein>
    <submittedName>
        <fullName evidence="5">GntR family transcriptional regulator</fullName>
    </submittedName>
</protein>
<dbReference type="InterPro" id="IPR000524">
    <property type="entry name" value="Tscrpt_reg_HTH_GntR"/>
</dbReference>
<feature type="domain" description="HTH gntR-type" evidence="4">
    <location>
        <begin position="26"/>
        <end position="93"/>
    </location>
</feature>
<keyword evidence="2" id="KW-0238">DNA-binding</keyword>
<dbReference type="GO" id="GO:0003700">
    <property type="term" value="F:DNA-binding transcription factor activity"/>
    <property type="evidence" value="ECO:0007669"/>
    <property type="project" value="InterPro"/>
</dbReference>
<dbReference type="SUPFAM" id="SSF48008">
    <property type="entry name" value="GntR ligand-binding domain-like"/>
    <property type="match status" value="1"/>
</dbReference>
<dbReference type="InterPro" id="IPR036388">
    <property type="entry name" value="WH-like_DNA-bd_sf"/>
</dbReference>
<dbReference type="AlphaFoldDB" id="A0A3M8DKT3"/>
<accession>A0A3M8DKT3</accession>
<dbReference type="Gene3D" id="1.20.120.530">
    <property type="entry name" value="GntR ligand-binding domain-like"/>
    <property type="match status" value="1"/>
</dbReference>
<dbReference type="CDD" id="cd07377">
    <property type="entry name" value="WHTH_GntR"/>
    <property type="match status" value="1"/>
</dbReference>
<sequence>MTRMGFARIIFRGSVYSMTIGDFEGNTKSDKVYEYLKERILTGAYNPGDRLVIREVSRQLGVSDIPVREAIKKLASDGLLELKSHSGARIAPLNIKNLEEIFTIRVELETLATRLAVDAATSEELDLLESYVQSMDESIQNNDIPTYTASNRQFHQLLYRASHAPILVEMIENLFMRSENSKMIFHHDPARLRASNEEHRAVVEALRSKDREKAVSVIRAQKESGFKIVIDALKLSRSLLGG</sequence>
<dbReference type="Proteomes" id="UP000269573">
    <property type="component" value="Unassembled WGS sequence"/>
</dbReference>
<keyword evidence="6" id="KW-1185">Reference proteome</keyword>
<dbReference type="SMART" id="SM00345">
    <property type="entry name" value="HTH_GNTR"/>
    <property type="match status" value="1"/>
</dbReference>
<dbReference type="SUPFAM" id="SSF46785">
    <property type="entry name" value="Winged helix' DNA-binding domain"/>
    <property type="match status" value="1"/>
</dbReference>
<dbReference type="InterPro" id="IPR011711">
    <property type="entry name" value="GntR_C"/>
</dbReference>
<dbReference type="Pfam" id="PF07729">
    <property type="entry name" value="FCD"/>
    <property type="match status" value="1"/>
</dbReference>
<dbReference type="Pfam" id="PF00392">
    <property type="entry name" value="GntR"/>
    <property type="match status" value="1"/>
</dbReference>
<dbReference type="EMBL" id="RHHU01000003">
    <property type="protein sequence ID" value="RNB88643.1"/>
    <property type="molecule type" value="Genomic_DNA"/>
</dbReference>
<name>A0A3M8DKT3_9BACL</name>
<evidence type="ECO:0000256" key="3">
    <source>
        <dbReference type="ARBA" id="ARBA00023163"/>
    </source>
</evidence>
<keyword evidence="3" id="KW-0804">Transcription</keyword>
<dbReference type="PANTHER" id="PTHR43537">
    <property type="entry name" value="TRANSCRIPTIONAL REGULATOR, GNTR FAMILY"/>
    <property type="match status" value="1"/>
</dbReference>
<dbReference type="PROSITE" id="PS50949">
    <property type="entry name" value="HTH_GNTR"/>
    <property type="match status" value="1"/>
</dbReference>
<gene>
    <name evidence="5" type="ORF">EDM59_05900</name>
</gene>
<organism evidence="5 6">
    <name type="scientific">Brevibacillus nitrificans</name>
    <dbReference type="NCBI Taxonomy" id="651560"/>
    <lineage>
        <taxon>Bacteria</taxon>
        <taxon>Bacillati</taxon>
        <taxon>Bacillota</taxon>
        <taxon>Bacilli</taxon>
        <taxon>Bacillales</taxon>
        <taxon>Paenibacillaceae</taxon>
        <taxon>Brevibacillus</taxon>
    </lineage>
</organism>
<comment type="caution">
    <text evidence="5">The sequence shown here is derived from an EMBL/GenBank/DDBJ whole genome shotgun (WGS) entry which is preliminary data.</text>
</comment>
<reference evidence="5 6" key="1">
    <citation type="submission" date="2018-10" db="EMBL/GenBank/DDBJ databases">
        <title>Phylogenomics of Brevibacillus.</title>
        <authorList>
            <person name="Dunlap C."/>
        </authorList>
    </citation>
    <scope>NUCLEOTIDE SEQUENCE [LARGE SCALE GENOMIC DNA]</scope>
    <source>
        <strain evidence="5 6">JCM 15774</strain>
    </source>
</reference>
<dbReference type="SMART" id="SM00895">
    <property type="entry name" value="FCD"/>
    <property type="match status" value="1"/>
</dbReference>